<dbReference type="InterPro" id="IPR012334">
    <property type="entry name" value="Pectin_lyas_fold"/>
</dbReference>
<proteinExistence type="predicted"/>
<dbReference type="RefSeq" id="WP_014411263.1">
    <property type="nucleotide sequence ID" value="NZ_CP029760.1"/>
</dbReference>
<evidence type="ECO:0008006" key="3">
    <source>
        <dbReference type="Google" id="ProtNLM"/>
    </source>
</evidence>
<gene>
    <name evidence="1" type="ORF">OKE68_00405</name>
</gene>
<reference evidence="1" key="1">
    <citation type="submission" date="2022-10" db="EMBL/GenBank/DDBJ databases">
        <title>Sifting through the core-genome to identify putative cross-protective antigens against Riemerella anatipestifer.</title>
        <authorList>
            <person name="Zheng X."/>
            <person name="Zhang W."/>
        </authorList>
    </citation>
    <scope>NUCLEOTIDE SEQUENCE</scope>
    <source>
        <strain evidence="1">ZWRA178</strain>
    </source>
</reference>
<dbReference type="InterPro" id="IPR011050">
    <property type="entry name" value="Pectin_lyase_fold/virulence"/>
</dbReference>
<dbReference type="Gene3D" id="2.160.20.10">
    <property type="entry name" value="Single-stranded right-handed beta-helix, Pectin lyase-like"/>
    <property type="match status" value="1"/>
</dbReference>
<name>A0AAP6LKY8_RIEAN</name>
<dbReference type="EMBL" id="JAOZYT010000001">
    <property type="protein sequence ID" value="MCW0522779.1"/>
    <property type="molecule type" value="Genomic_DNA"/>
</dbReference>
<dbReference type="Proteomes" id="UP001207440">
    <property type="component" value="Unassembled WGS sequence"/>
</dbReference>
<accession>A0AAP6LKY8</accession>
<comment type="caution">
    <text evidence="1">The sequence shown here is derived from an EMBL/GenBank/DDBJ whole genome shotgun (WGS) entry which is preliminary data.</text>
</comment>
<protein>
    <recommendedName>
        <fullName evidence="3">Right handed beta helix domain-containing protein</fullName>
    </recommendedName>
</protein>
<evidence type="ECO:0000313" key="2">
    <source>
        <dbReference type="Proteomes" id="UP001207440"/>
    </source>
</evidence>
<evidence type="ECO:0000313" key="1">
    <source>
        <dbReference type="EMBL" id="MCW0522779.1"/>
    </source>
</evidence>
<sequence>MVFISRAERDSVRKTILNPYNLVRALPKNYSTRGDVDYTEQIQNAIDKYSHVIFPNFPILINDRGLSIPSNRKIYFNPNSKLILKASDKGQYEILRIHDAENVSIYFPNIIGDRKTHLGNGGEWGMGISIRGAKNILVYGARVNDCWGDGIYLGISPVTGSVLNDSIKVVKSHVNNNRRNGMSIITAQNLLVDKFCAANTSGTPPHAGIDIEPDKNTDVIYNLNFKNLVLFNNETHGFLAVLENLSGKTYDIGQINIKNIKVDTGYLGISLRFASDNSNIQQPKGKINIEDFQFRGLSRAEFLSYDENKNTNIKVNFKSTKKDVFMLQSQMKNLGENLKIDVK</sequence>
<organism evidence="1 2">
    <name type="scientific">Riemerella anatipestifer</name>
    <name type="common">Moraxella anatipestifer</name>
    <dbReference type="NCBI Taxonomy" id="34085"/>
    <lineage>
        <taxon>Bacteria</taxon>
        <taxon>Pseudomonadati</taxon>
        <taxon>Bacteroidota</taxon>
        <taxon>Flavobacteriia</taxon>
        <taxon>Flavobacteriales</taxon>
        <taxon>Weeksellaceae</taxon>
        <taxon>Riemerella</taxon>
    </lineage>
</organism>
<dbReference type="AlphaFoldDB" id="A0AAP6LKY8"/>
<dbReference type="GeneID" id="93717849"/>
<dbReference type="SUPFAM" id="SSF51126">
    <property type="entry name" value="Pectin lyase-like"/>
    <property type="match status" value="1"/>
</dbReference>